<dbReference type="EMBL" id="AWGB01000018">
    <property type="protein sequence ID" value="ESQ91113.1"/>
    <property type="molecule type" value="Genomic_DNA"/>
</dbReference>
<name>V4RIH2_9CAUL</name>
<protein>
    <submittedName>
        <fullName evidence="1">Uncharacterized protein</fullName>
    </submittedName>
</protein>
<sequence>MNRTKLWQDKEKTSLTDDIIQYRIHVTHTYPDRADEAIDL</sequence>
<organism evidence="1 2">
    <name type="scientific">Asticcacaulis benevestitus DSM 16100 = ATCC BAA-896</name>
    <dbReference type="NCBI Taxonomy" id="1121022"/>
    <lineage>
        <taxon>Bacteria</taxon>
        <taxon>Pseudomonadati</taxon>
        <taxon>Pseudomonadota</taxon>
        <taxon>Alphaproteobacteria</taxon>
        <taxon>Caulobacterales</taxon>
        <taxon>Caulobacteraceae</taxon>
        <taxon>Asticcacaulis</taxon>
    </lineage>
</organism>
<keyword evidence="2" id="KW-1185">Reference proteome</keyword>
<evidence type="ECO:0000313" key="2">
    <source>
        <dbReference type="Proteomes" id="UP000017837"/>
    </source>
</evidence>
<reference evidence="1 2" key="1">
    <citation type="journal article" date="2014" name="Nature">
        <title>Sequential evolution of bacterial morphology by co-option of a developmental regulator.</title>
        <authorList>
            <person name="Jiang C."/>
            <person name="Brown P.J."/>
            <person name="Ducret A."/>
            <person name="Brun Y.V."/>
        </authorList>
    </citation>
    <scope>NUCLEOTIDE SEQUENCE [LARGE SCALE GENOMIC DNA]</scope>
    <source>
        <strain evidence="1 2">DSM 16100</strain>
    </source>
</reference>
<proteinExistence type="predicted"/>
<dbReference type="PATRIC" id="fig|1121022.4.peg.2158"/>
<dbReference type="Proteomes" id="UP000017837">
    <property type="component" value="Unassembled WGS sequence"/>
</dbReference>
<accession>V4RIH2</accession>
<dbReference type="AlphaFoldDB" id="V4RIH2"/>
<gene>
    <name evidence="1" type="ORF">ABENE_10675</name>
</gene>
<evidence type="ECO:0000313" key="1">
    <source>
        <dbReference type="EMBL" id="ESQ91113.1"/>
    </source>
</evidence>
<comment type="caution">
    <text evidence="1">The sequence shown here is derived from an EMBL/GenBank/DDBJ whole genome shotgun (WGS) entry which is preliminary data.</text>
</comment>